<keyword evidence="3" id="KW-1185">Reference proteome</keyword>
<feature type="transmembrane region" description="Helical" evidence="1">
    <location>
        <begin position="61"/>
        <end position="82"/>
    </location>
</feature>
<keyword evidence="1" id="KW-0812">Transmembrane</keyword>
<dbReference type="GO" id="GO:0046521">
    <property type="term" value="P:sphingoid catabolic process"/>
    <property type="evidence" value="ECO:0007669"/>
    <property type="project" value="TreeGrafter"/>
</dbReference>
<protein>
    <recommendedName>
        <fullName evidence="4">DUF962-domain-containing protein</fullName>
    </recommendedName>
</protein>
<dbReference type="PANTHER" id="PTHR28026:SF9">
    <property type="entry name" value="2-HYDROXY-PALMITIC ACID DIOXYGENASE MPO1"/>
    <property type="match status" value="1"/>
</dbReference>
<keyword evidence="1" id="KW-1133">Transmembrane helix</keyword>
<keyword evidence="1" id="KW-0472">Membrane</keyword>
<dbReference type="AlphaFoldDB" id="A0AAW0E8K6"/>
<dbReference type="GO" id="GO:0016020">
    <property type="term" value="C:membrane"/>
    <property type="evidence" value="ECO:0007669"/>
    <property type="project" value="GOC"/>
</dbReference>
<dbReference type="Pfam" id="PF06127">
    <property type="entry name" value="Mpo1-like"/>
    <property type="match status" value="1"/>
</dbReference>
<evidence type="ECO:0008006" key="4">
    <source>
        <dbReference type="Google" id="ProtNLM"/>
    </source>
</evidence>
<feature type="transmembrane region" description="Helical" evidence="1">
    <location>
        <begin position="88"/>
        <end position="108"/>
    </location>
</feature>
<evidence type="ECO:0000256" key="1">
    <source>
        <dbReference type="SAM" id="Phobius"/>
    </source>
</evidence>
<accession>A0AAW0E8K6</accession>
<comment type="caution">
    <text evidence="2">The sequence shown here is derived from an EMBL/GenBank/DDBJ whole genome shotgun (WGS) entry which is preliminary data.</text>
</comment>
<feature type="transmembrane region" description="Helical" evidence="1">
    <location>
        <begin position="20"/>
        <end position="40"/>
    </location>
</feature>
<dbReference type="InterPro" id="IPR009305">
    <property type="entry name" value="Mpo1-like"/>
</dbReference>
<sequence>MSKLFDVQHQLTFYGAYHSNRINVIIHIICVPLLLWSFQVMASQIPVPSFFPPIQHRFSDYLAFELNYSAIHAAIYLAYYFALEPFAALLYTPQLVLSLLTATAYSHTAGHVQQAVFLHAVSWVAQFLGHGVAEKRAPALLDNLIGAVVLAPFFVHLEILFALGYRPELHKQLTNEIGKEITKIRKAQGDKKRAAAVKEN</sequence>
<gene>
    <name evidence="2" type="ORF">R3P38DRAFT_2829873</name>
</gene>
<organism evidence="2 3">
    <name type="scientific">Favolaschia claudopus</name>
    <dbReference type="NCBI Taxonomy" id="2862362"/>
    <lineage>
        <taxon>Eukaryota</taxon>
        <taxon>Fungi</taxon>
        <taxon>Dikarya</taxon>
        <taxon>Basidiomycota</taxon>
        <taxon>Agaricomycotina</taxon>
        <taxon>Agaricomycetes</taxon>
        <taxon>Agaricomycetidae</taxon>
        <taxon>Agaricales</taxon>
        <taxon>Marasmiineae</taxon>
        <taxon>Mycenaceae</taxon>
        <taxon>Favolaschia</taxon>
    </lineage>
</organism>
<dbReference type="GO" id="GO:0005783">
    <property type="term" value="C:endoplasmic reticulum"/>
    <property type="evidence" value="ECO:0007669"/>
    <property type="project" value="TreeGrafter"/>
</dbReference>
<evidence type="ECO:0000313" key="2">
    <source>
        <dbReference type="EMBL" id="KAK7061501.1"/>
    </source>
</evidence>
<reference evidence="2 3" key="1">
    <citation type="journal article" date="2024" name="J Genomics">
        <title>Draft genome sequencing and assembly of Favolaschia claudopus CIRM-BRFM 2984 isolated from oak limbs.</title>
        <authorList>
            <person name="Navarro D."/>
            <person name="Drula E."/>
            <person name="Chaduli D."/>
            <person name="Cazenave R."/>
            <person name="Ahrendt S."/>
            <person name="Wang J."/>
            <person name="Lipzen A."/>
            <person name="Daum C."/>
            <person name="Barry K."/>
            <person name="Grigoriev I.V."/>
            <person name="Favel A."/>
            <person name="Rosso M.N."/>
            <person name="Martin F."/>
        </authorList>
    </citation>
    <scope>NUCLEOTIDE SEQUENCE [LARGE SCALE GENOMIC DNA]</scope>
    <source>
        <strain evidence="2 3">CIRM-BRFM 2984</strain>
    </source>
</reference>
<evidence type="ECO:0000313" key="3">
    <source>
        <dbReference type="Proteomes" id="UP001362999"/>
    </source>
</evidence>
<feature type="transmembrane region" description="Helical" evidence="1">
    <location>
        <begin position="145"/>
        <end position="165"/>
    </location>
</feature>
<dbReference type="EMBL" id="JAWWNJ010000002">
    <property type="protein sequence ID" value="KAK7061501.1"/>
    <property type="molecule type" value="Genomic_DNA"/>
</dbReference>
<dbReference type="PANTHER" id="PTHR28026">
    <property type="entry name" value="DUF962 DOMAIN PROTEIN (AFU_ORTHOLOGUE AFUA_8G05310)"/>
    <property type="match status" value="1"/>
</dbReference>
<name>A0AAW0E8K6_9AGAR</name>
<proteinExistence type="predicted"/>
<dbReference type="Proteomes" id="UP001362999">
    <property type="component" value="Unassembled WGS sequence"/>
</dbReference>